<sequence length="85" mass="8820">MAAQEGLVWGASAFVCEAIAVPRAGLERYLANEGFWSGVERESPRQSRSVAGFDAGITLGPCVLAALTARTVLANDGSVRISIGP</sequence>
<dbReference type="EMBL" id="SJPR01000001">
    <property type="protein sequence ID" value="TWT99442.1"/>
    <property type="molecule type" value="Genomic_DNA"/>
</dbReference>
<dbReference type="Proteomes" id="UP000317421">
    <property type="component" value="Unassembled WGS sequence"/>
</dbReference>
<keyword evidence="2" id="KW-1185">Reference proteome</keyword>
<accession>A0A5C6AHD0</accession>
<dbReference type="AlphaFoldDB" id="A0A5C6AHD0"/>
<organism evidence="1 2">
    <name type="scientific">Botrimarina colliarenosi</name>
    <dbReference type="NCBI Taxonomy" id="2528001"/>
    <lineage>
        <taxon>Bacteria</taxon>
        <taxon>Pseudomonadati</taxon>
        <taxon>Planctomycetota</taxon>
        <taxon>Planctomycetia</taxon>
        <taxon>Pirellulales</taxon>
        <taxon>Lacipirellulaceae</taxon>
        <taxon>Botrimarina</taxon>
    </lineage>
</organism>
<reference evidence="1 2" key="1">
    <citation type="submission" date="2019-02" db="EMBL/GenBank/DDBJ databases">
        <title>Deep-cultivation of Planctomycetes and their phenomic and genomic characterization uncovers novel biology.</title>
        <authorList>
            <person name="Wiegand S."/>
            <person name="Jogler M."/>
            <person name="Boedeker C."/>
            <person name="Pinto D."/>
            <person name="Vollmers J."/>
            <person name="Rivas-Marin E."/>
            <person name="Kohn T."/>
            <person name="Peeters S.H."/>
            <person name="Heuer A."/>
            <person name="Rast P."/>
            <person name="Oberbeckmann S."/>
            <person name="Bunk B."/>
            <person name="Jeske O."/>
            <person name="Meyerdierks A."/>
            <person name="Storesund J.E."/>
            <person name="Kallscheuer N."/>
            <person name="Luecker S."/>
            <person name="Lage O.M."/>
            <person name="Pohl T."/>
            <person name="Merkel B.J."/>
            <person name="Hornburger P."/>
            <person name="Mueller R.-W."/>
            <person name="Bruemmer F."/>
            <person name="Labrenz M."/>
            <person name="Spormann A.M."/>
            <person name="Op Den Camp H."/>
            <person name="Overmann J."/>
            <person name="Amann R."/>
            <person name="Jetten M.S.M."/>
            <person name="Mascher T."/>
            <person name="Medema M.H."/>
            <person name="Devos D.P."/>
            <person name="Kaster A.-K."/>
            <person name="Ovreas L."/>
            <person name="Rohde M."/>
            <person name="Galperin M.Y."/>
            <person name="Jogler C."/>
        </authorList>
    </citation>
    <scope>NUCLEOTIDE SEQUENCE [LARGE SCALE GENOMIC DNA]</scope>
    <source>
        <strain evidence="1 2">Pla108</strain>
    </source>
</reference>
<protein>
    <submittedName>
        <fullName evidence="1">Uncharacterized protein</fullName>
    </submittedName>
</protein>
<comment type="caution">
    <text evidence="1">The sequence shown here is derived from an EMBL/GenBank/DDBJ whole genome shotgun (WGS) entry which is preliminary data.</text>
</comment>
<proteinExistence type="predicted"/>
<gene>
    <name evidence="1" type="ORF">Pla108_03810</name>
</gene>
<evidence type="ECO:0000313" key="2">
    <source>
        <dbReference type="Proteomes" id="UP000317421"/>
    </source>
</evidence>
<evidence type="ECO:0000313" key="1">
    <source>
        <dbReference type="EMBL" id="TWT99442.1"/>
    </source>
</evidence>
<name>A0A5C6AHD0_9BACT</name>